<evidence type="ECO:0000313" key="10">
    <source>
        <dbReference type="Proteomes" id="UP001141327"/>
    </source>
</evidence>
<evidence type="ECO:0000259" key="7">
    <source>
        <dbReference type="PROSITE" id="PS50089"/>
    </source>
</evidence>
<evidence type="ECO:0000256" key="5">
    <source>
        <dbReference type="SAM" id="Coils"/>
    </source>
</evidence>
<accession>A0ABQ8UBD9</accession>
<dbReference type="InterPro" id="IPR012816">
    <property type="entry name" value="NADAR"/>
</dbReference>
<dbReference type="PROSITE" id="PS50145">
    <property type="entry name" value="ZF_TRAF"/>
    <property type="match status" value="2"/>
</dbReference>
<evidence type="ECO:0000256" key="6">
    <source>
        <dbReference type="SAM" id="MobiDB-lite"/>
    </source>
</evidence>
<dbReference type="Gene3D" id="3.30.40.10">
    <property type="entry name" value="Zinc/RING finger domain, C3HC4 (zinc finger)"/>
    <property type="match status" value="4"/>
</dbReference>
<feature type="coiled-coil region" evidence="5">
    <location>
        <begin position="243"/>
        <end position="270"/>
    </location>
</feature>
<dbReference type="Gene3D" id="1.10.357.40">
    <property type="entry name" value="YbiA-like"/>
    <property type="match status" value="1"/>
</dbReference>
<dbReference type="Proteomes" id="UP001141327">
    <property type="component" value="Unassembled WGS sequence"/>
</dbReference>
<dbReference type="SUPFAM" id="SSF143990">
    <property type="entry name" value="YbiA-like"/>
    <property type="match status" value="1"/>
</dbReference>
<dbReference type="InterPro" id="IPR037238">
    <property type="entry name" value="YbiA-like_sf"/>
</dbReference>
<dbReference type="PANTHER" id="PTHR10131">
    <property type="entry name" value="TNF RECEPTOR ASSOCIATED FACTOR"/>
    <property type="match status" value="1"/>
</dbReference>
<keyword evidence="1 4" id="KW-0479">Metal-binding</keyword>
<evidence type="ECO:0000256" key="3">
    <source>
        <dbReference type="ARBA" id="ARBA00022833"/>
    </source>
</evidence>
<sequence length="489" mass="54065">MQNKPLKRQGVEAVEFLGDNRGFSEARFVHPEGLFPEFNCLSCGCVMRRPVSVGCPTNHKMCQACCTEWFKQKRECPACRSPVTANAPTLDISLHGMIGRQIVFCANNQAGCEWQGKLEDAEEHEARACPCRTVSCSHPGCNFRCLARDLAQHANGCPRKRVPCQHCRSEFPQGELDTHFGTCPRIPIACPHGCGASVPRSEMPQHEAGCPNFPVACPVPTCTHRIPRHALDQHLADPSAAHMRAMAESLRATQAELQETKAQLAELMAAVGGRLGLDGLPPRLQQRLPSPPSQSPPRQRSRSPPASPWGLPPPPPVYTRLRVEAPVFHPSSPIGGVPDLRMGPSNVEHPYQMLLNSALCTIRDQVGYAHPSLDHFYFAQMAAEDPVRLAQVHAAPSALEAREAACGARSKQFNRQWAMRQGLVLKFLQHPELCVLLAGTHPRRIVFEAGQSYWGHSNRLGRLLMQLRDLIRSRRNIRLLLAPSSEDCE</sequence>
<organism evidence="9 10">
    <name type="scientific">Paratrimastix pyriformis</name>
    <dbReference type="NCBI Taxonomy" id="342808"/>
    <lineage>
        <taxon>Eukaryota</taxon>
        <taxon>Metamonada</taxon>
        <taxon>Preaxostyla</taxon>
        <taxon>Paratrimastigidae</taxon>
        <taxon>Paratrimastix</taxon>
    </lineage>
</organism>
<keyword evidence="2 4" id="KW-0863">Zinc-finger</keyword>
<dbReference type="PROSITE" id="PS50089">
    <property type="entry name" value="ZF_RING_2"/>
    <property type="match status" value="1"/>
</dbReference>
<dbReference type="InterPro" id="IPR001841">
    <property type="entry name" value="Znf_RING"/>
</dbReference>
<evidence type="ECO:0000256" key="2">
    <source>
        <dbReference type="ARBA" id="ARBA00022771"/>
    </source>
</evidence>
<keyword evidence="5" id="KW-0175">Coiled coil</keyword>
<evidence type="ECO:0000256" key="1">
    <source>
        <dbReference type="ARBA" id="ARBA00022723"/>
    </source>
</evidence>
<evidence type="ECO:0000256" key="4">
    <source>
        <dbReference type="PROSITE-ProRule" id="PRU00207"/>
    </source>
</evidence>
<keyword evidence="9" id="KW-0675">Receptor</keyword>
<protein>
    <submittedName>
        <fullName evidence="9">TNF receptor-associated factor 3</fullName>
    </submittedName>
</protein>
<reference evidence="9" key="1">
    <citation type="journal article" date="2022" name="bioRxiv">
        <title>Genomics of Preaxostyla Flagellates Illuminates Evolutionary Transitions and the Path Towards Mitochondrial Loss.</title>
        <authorList>
            <person name="Novak L.V.F."/>
            <person name="Treitli S.C."/>
            <person name="Pyrih J."/>
            <person name="Halakuc P."/>
            <person name="Pipaliya S.V."/>
            <person name="Vacek V."/>
            <person name="Brzon O."/>
            <person name="Soukal P."/>
            <person name="Eme L."/>
            <person name="Dacks J.B."/>
            <person name="Karnkowska A."/>
            <person name="Elias M."/>
            <person name="Hampl V."/>
        </authorList>
    </citation>
    <scope>NUCLEOTIDE SEQUENCE</scope>
    <source>
        <strain evidence="9">RCP-MX</strain>
    </source>
</reference>
<dbReference type="EMBL" id="JAPMOS010000065">
    <property type="protein sequence ID" value="KAJ4456611.1"/>
    <property type="molecule type" value="Genomic_DNA"/>
</dbReference>
<evidence type="ECO:0000313" key="9">
    <source>
        <dbReference type="EMBL" id="KAJ4456611.1"/>
    </source>
</evidence>
<feature type="domain" description="TRAF-type" evidence="8">
    <location>
        <begin position="124"/>
        <end position="176"/>
    </location>
</feature>
<gene>
    <name evidence="9" type="ORF">PAPYR_8091</name>
</gene>
<evidence type="ECO:0000259" key="8">
    <source>
        <dbReference type="PROSITE" id="PS50145"/>
    </source>
</evidence>
<feature type="domain" description="TRAF-type" evidence="8">
    <location>
        <begin position="178"/>
        <end position="231"/>
    </location>
</feature>
<feature type="domain" description="RING-type" evidence="7">
    <location>
        <begin position="40"/>
        <end position="80"/>
    </location>
</feature>
<dbReference type="CDD" id="cd15457">
    <property type="entry name" value="NADAR"/>
    <property type="match status" value="1"/>
</dbReference>
<name>A0ABQ8UBD9_9EUKA</name>
<dbReference type="InterPro" id="IPR013083">
    <property type="entry name" value="Znf_RING/FYVE/PHD"/>
</dbReference>
<feature type="zinc finger region" description="TRAF-type" evidence="4">
    <location>
        <begin position="178"/>
        <end position="231"/>
    </location>
</feature>
<dbReference type="SUPFAM" id="SSF57850">
    <property type="entry name" value="RING/U-box"/>
    <property type="match status" value="1"/>
</dbReference>
<comment type="caution">
    <text evidence="9">The sequence shown here is derived from an EMBL/GenBank/DDBJ whole genome shotgun (WGS) entry which is preliminary data.</text>
</comment>
<keyword evidence="3 4" id="KW-0862">Zinc</keyword>
<proteinExistence type="predicted"/>
<dbReference type="Pfam" id="PF02176">
    <property type="entry name" value="zf-TRAF"/>
    <property type="match status" value="1"/>
</dbReference>
<dbReference type="SUPFAM" id="SSF49599">
    <property type="entry name" value="TRAF domain-like"/>
    <property type="match status" value="2"/>
</dbReference>
<feature type="zinc finger region" description="TRAF-type" evidence="4">
    <location>
        <begin position="124"/>
        <end position="176"/>
    </location>
</feature>
<dbReference type="PANTHER" id="PTHR10131:SF94">
    <property type="entry name" value="TNF RECEPTOR-ASSOCIATED FACTOR 4"/>
    <property type="match status" value="1"/>
</dbReference>
<keyword evidence="10" id="KW-1185">Reference proteome</keyword>
<feature type="region of interest" description="Disordered" evidence="6">
    <location>
        <begin position="276"/>
        <end position="315"/>
    </location>
</feature>
<dbReference type="InterPro" id="IPR001293">
    <property type="entry name" value="Znf_TRAF"/>
</dbReference>
<feature type="compositionally biased region" description="Pro residues" evidence="6">
    <location>
        <begin position="305"/>
        <end position="315"/>
    </location>
</feature>
<feature type="compositionally biased region" description="Low complexity" evidence="6">
    <location>
        <begin position="277"/>
        <end position="288"/>
    </location>
</feature>